<organism evidence="1 2">
    <name type="scientific">Flavobacterium saliperosum</name>
    <dbReference type="NCBI Taxonomy" id="329186"/>
    <lineage>
        <taxon>Bacteria</taxon>
        <taxon>Pseudomonadati</taxon>
        <taxon>Bacteroidota</taxon>
        <taxon>Flavobacteriia</taxon>
        <taxon>Flavobacteriales</taxon>
        <taxon>Flavobacteriaceae</taxon>
        <taxon>Flavobacterium</taxon>
    </lineage>
</organism>
<accession>A0A1G4VAF6</accession>
<reference evidence="1 2" key="1">
    <citation type="submission" date="2016-10" db="EMBL/GenBank/DDBJ databases">
        <authorList>
            <person name="de Groot N.N."/>
        </authorList>
    </citation>
    <scope>NUCLEOTIDE SEQUENCE [LARGE SCALE GENOMIC DNA]</scope>
    <source>
        <strain evidence="1 2">CGMCC 1.3801</strain>
    </source>
</reference>
<dbReference type="EMBL" id="FMTY01000001">
    <property type="protein sequence ID" value="SCX02886.1"/>
    <property type="molecule type" value="Genomic_DNA"/>
</dbReference>
<name>A0A1G4VAF6_9FLAO</name>
<evidence type="ECO:0000313" key="2">
    <source>
        <dbReference type="Proteomes" id="UP000182124"/>
    </source>
</evidence>
<gene>
    <name evidence="1" type="ORF">SAMN02927925_00580</name>
</gene>
<sequence>MIYIPESKIDSTYKINIEKSNSAFSILISQRKGQLPTDSPVEIHPYLSELDLDNYDKYIIGTFPPISYCYRKYNLELLTQPNNTKINEPNLAWFHGNLGSMWDLFLSQEELIYIYNQDIDELNRIEYLKNILQTLKLNYSDIIYSTKRKLDNNKYTAEDSKLTNIILNNELYKHIVSNKNVNRLLFNTSSVFGVEGLKIHQNKNKYGDIGKISLTSKITSFDLFFRGLQDLNIGISFSLDGKKWCKVEKNNAKELNKIFKTKLIFKVKLILKQNFNELGNKEDIEKELFIITPFSPAAVNRGMLLQNPIVANWLGNSNPFNLLQKIYTSFIRFEKEDLDFLYSLNI</sequence>
<protein>
    <submittedName>
        <fullName evidence="1">Uncharacterized protein</fullName>
    </submittedName>
</protein>
<proteinExistence type="predicted"/>
<dbReference type="RefSeq" id="WP_023575616.1">
    <property type="nucleotide sequence ID" value="NZ_CBCSBQ010000005.1"/>
</dbReference>
<dbReference type="AlphaFoldDB" id="A0A1G4VAF6"/>
<dbReference type="Proteomes" id="UP000182124">
    <property type="component" value="Unassembled WGS sequence"/>
</dbReference>
<dbReference type="STRING" id="329186.SAMN02927925_00580"/>
<evidence type="ECO:0000313" key="1">
    <source>
        <dbReference type="EMBL" id="SCX02886.1"/>
    </source>
</evidence>